<dbReference type="Gene3D" id="3.40.50.720">
    <property type="entry name" value="NAD(P)-binding Rossmann-like Domain"/>
    <property type="match status" value="1"/>
</dbReference>
<organism evidence="4 5">
    <name type="scientific">Corynebacterium urealyticum</name>
    <dbReference type="NCBI Taxonomy" id="43771"/>
    <lineage>
        <taxon>Bacteria</taxon>
        <taxon>Bacillati</taxon>
        <taxon>Actinomycetota</taxon>
        <taxon>Actinomycetes</taxon>
        <taxon>Mycobacteriales</taxon>
        <taxon>Corynebacteriaceae</taxon>
        <taxon>Corynebacterium</taxon>
    </lineage>
</organism>
<dbReference type="InterPro" id="IPR036291">
    <property type="entry name" value="NAD(P)-bd_dom_sf"/>
</dbReference>
<dbReference type="EMBL" id="QFNY01000057">
    <property type="protein sequence ID" value="PZP01732.1"/>
    <property type="molecule type" value="Genomic_DNA"/>
</dbReference>
<dbReference type="Gene3D" id="3.30.530.20">
    <property type="match status" value="1"/>
</dbReference>
<evidence type="ECO:0000313" key="4">
    <source>
        <dbReference type="EMBL" id="PZP01732.1"/>
    </source>
</evidence>
<gene>
    <name evidence="4" type="ORF">DI609_03500</name>
</gene>
<dbReference type="Pfam" id="PF08338">
    <property type="entry name" value="DUF1731"/>
    <property type="match status" value="1"/>
</dbReference>
<dbReference type="AlphaFoldDB" id="A0A2W5D3R6"/>
<evidence type="ECO:0000313" key="5">
    <source>
        <dbReference type="Proteomes" id="UP000249451"/>
    </source>
</evidence>
<dbReference type="InterPro" id="IPR013549">
    <property type="entry name" value="DUF1731"/>
</dbReference>
<dbReference type="NCBIfam" id="TIGR01777">
    <property type="entry name" value="yfcH"/>
    <property type="match status" value="1"/>
</dbReference>
<dbReference type="Proteomes" id="UP000249451">
    <property type="component" value="Unassembled WGS sequence"/>
</dbReference>
<dbReference type="Pfam" id="PF01370">
    <property type="entry name" value="Epimerase"/>
    <property type="match status" value="1"/>
</dbReference>
<evidence type="ECO:0000256" key="1">
    <source>
        <dbReference type="ARBA" id="ARBA00009353"/>
    </source>
</evidence>
<proteinExistence type="inferred from homology"/>
<sequence length="494" mass="52467">MSETVFEQTLDHPIDQVWGVHATPGIVTRLTPGFTRVRLLQEAGNLKSGLTRMRFPGGVVWEGKHDPGFYHPLVAASDGRPAHVDSPAQFSDVCATPGIGSAFGWRHVHSFQDVHPAGGTILRDRITTNAPSLVADQLLKGVFGYRQAQLAGDLKHLQQARGWAGESTGEMTIAVTGATGAVGTQLCALLQLAGHRVIRLSRNPQPLIDEANARPGGAAVQYRQWDPQHPAEDLLADVDAVVHLAGSSIAGRFTDEHLAKVAGSRIEPTRKLAELAARTDRVHTFVSASAVGFYGADASEPVDESAPADESSTLGRIVRDWETATEPAVAAGLRVVQVRTGLVMAAGTALLDLLTAQAKLGGGALGDGRQFFPWIAMNDLVDIYHRALTDPMLHGPVNAVAPGIVRNREFMATLAEVGGNPVIPRGLRGKLQVPVPAAGPRLLLGEDGAAELALADQNVRPAVLADMGHEFRTPELADALRHELGKNPARPLQS</sequence>
<accession>A0A2W5D3R6</accession>
<evidence type="ECO:0000259" key="2">
    <source>
        <dbReference type="Pfam" id="PF01370"/>
    </source>
</evidence>
<comment type="similarity">
    <text evidence="1">Belongs to the NAD(P)-dependent epimerase/dehydratase family. SDR39U1 subfamily.</text>
</comment>
<dbReference type="SUPFAM" id="SSF55961">
    <property type="entry name" value="Bet v1-like"/>
    <property type="match status" value="1"/>
</dbReference>
<dbReference type="InterPro" id="IPR010099">
    <property type="entry name" value="SDR39U1"/>
</dbReference>
<protein>
    <submittedName>
        <fullName evidence="4">TIGR01777 family protein</fullName>
    </submittedName>
</protein>
<feature type="domain" description="NAD-dependent epimerase/dehydratase" evidence="2">
    <location>
        <begin position="173"/>
        <end position="391"/>
    </location>
</feature>
<comment type="caution">
    <text evidence="4">The sequence shown here is derived from an EMBL/GenBank/DDBJ whole genome shotgun (WGS) entry which is preliminary data.</text>
</comment>
<dbReference type="PANTHER" id="PTHR11092">
    <property type="entry name" value="SUGAR NUCLEOTIDE EPIMERASE RELATED"/>
    <property type="match status" value="1"/>
</dbReference>
<evidence type="ECO:0000259" key="3">
    <source>
        <dbReference type="Pfam" id="PF08338"/>
    </source>
</evidence>
<dbReference type="InterPro" id="IPR001509">
    <property type="entry name" value="Epimerase_deHydtase"/>
</dbReference>
<dbReference type="PANTHER" id="PTHR11092:SF0">
    <property type="entry name" value="EPIMERASE FAMILY PROTEIN SDR39U1"/>
    <property type="match status" value="1"/>
</dbReference>
<reference evidence="4 5" key="1">
    <citation type="submission" date="2017-11" db="EMBL/GenBank/DDBJ databases">
        <title>Infants hospitalized years apart are colonized by the same room-sourced microbial strains.</title>
        <authorList>
            <person name="Brooks B."/>
            <person name="Olm M.R."/>
            <person name="Firek B.A."/>
            <person name="Baker R."/>
            <person name="Thomas B.C."/>
            <person name="Morowitz M.J."/>
            <person name="Banfield J.F."/>
        </authorList>
    </citation>
    <scope>NUCLEOTIDE SEQUENCE [LARGE SCALE GENOMIC DNA]</scope>
    <source>
        <strain evidence="4">S2_012_000_R3_87</strain>
    </source>
</reference>
<dbReference type="SUPFAM" id="SSF51735">
    <property type="entry name" value="NAD(P)-binding Rossmann-fold domains"/>
    <property type="match status" value="1"/>
</dbReference>
<name>A0A2W5D3R6_9CORY</name>
<feature type="domain" description="DUF1731" evidence="3">
    <location>
        <begin position="435"/>
        <end position="482"/>
    </location>
</feature>
<dbReference type="InterPro" id="IPR023393">
    <property type="entry name" value="START-like_dom_sf"/>
</dbReference>